<sequence length="79" mass="8774">MPLYSYQCENCHAEFELLVRASDTPACPSCGSEKLHQGVSKIQVEIKYPAIARSWRRAAAAEGDLSNFSKQEIMAPKKS</sequence>
<evidence type="ECO:0000313" key="3">
    <source>
        <dbReference type="Proteomes" id="UP000230709"/>
    </source>
</evidence>
<dbReference type="InterPro" id="IPR013429">
    <property type="entry name" value="Regulatory_FmdB_Zinc_ribbon"/>
</dbReference>
<dbReference type="EMBL" id="CP023737">
    <property type="protein sequence ID" value="ATQ69315.1"/>
    <property type="molecule type" value="Genomic_DNA"/>
</dbReference>
<name>A0A2D2D2W9_METT3</name>
<dbReference type="STRING" id="595536.GCA_000178815_01867"/>
<dbReference type="SMART" id="SM00834">
    <property type="entry name" value="CxxC_CXXC_SSSS"/>
    <property type="match status" value="1"/>
</dbReference>
<dbReference type="Proteomes" id="UP000230709">
    <property type="component" value="Chromosome"/>
</dbReference>
<dbReference type="KEGG" id="mtw:CQW49_16575"/>
<dbReference type="RefSeq" id="WP_003613024.1">
    <property type="nucleotide sequence ID" value="NZ_ADVE02000001.1"/>
</dbReference>
<organism evidence="2 3">
    <name type="scientific">Methylosinus trichosporium (strain ATCC 35070 / NCIMB 11131 / UNIQEM 75 / OB3b)</name>
    <dbReference type="NCBI Taxonomy" id="595536"/>
    <lineage>
        <taxon>Bacteria</taxon>
        <taxon>Pseudomonadati</taxon>
        <taxon>Pseudomonadota</taxon>
        <taxon>Alphaproteobacteria</taxon>
        <taxon>Hyphomicrobiales</taxon>
        <taxon>Methylocystaceae</taxon>
        <taxon>Methylosinus</taxon>
    </lineage>
</organism>
<reference evidence="3" key="1">
    <citation type="submission" date="2017-10" db="EMBL/GenBank/DDBJ databases">
        <title>Completed PacBio SMRT sequence of Methylosinus trichosporium OB3b reveals presence of a third large plasmid.</title>
        <authorList>
            <person name="Charles T.C."/>
            <person name="Lynch M.D.J."/>
            <person name="Heil J.R."/>
            <person name="Cheng J."/>
        </authorList>
    </citation>
    <scope>NUCLEOTIDE SEQUENCE [LARGE SCALE GENOMIC DNA]</scope>
    <source>
        <strain evidence="3">OB3b</strain>
    </source>
</reference>
<evidence type="ECO:0000259" key="1">
    <source>
        <dbReference type="SMART" id="SM00834"/>
    </source>
</evidence>
<dbReference type="NCBIfam" id="TIGR02605">
    <property type="entry name" value="CxxC_CxxC_SSSS"/>
    <property type="match status" value="1"/>
</dbReference>
<dbReference type="AlphaFoldDB" id="A0A2D2D2W9"/>
<protein>
    <submittedName>
        <fullName evidence="2">Zinc ribbon domain-containing protein</fullName>
    </submittedName>
</protein>
<dbReference type="Pfam" id="PF09723">
    <property type="entry name" value="Zn_ribbon_8"/>
    <property type="match status" value="1"/>
</dbReference>
<proteinExistence type="predicted"/>
<dbReference type="Gene3D" id="2.20.28.30">
    <property type="entry name" value="RNA polymerase ii, chain L"/>
    <property type="match status" value="1"/>
</dbReference>
<evidence type="ECO:0000313" key="2">
    <source>
        <dbReference type="EMBL" id="ATQ69315.1"/>
    </source>
</evidence>
<feature type="domain" description="Putative regulatory protein FmdB zinc ribbon" evidence="1">
    <location>
        <begin position="1"/>
        <end position="40"/>
    </location>
</feature>
<gene>
    <name evidence="2" type="ORF">CQW49_16575</name>
</gene>
<keyword evidence="3" id="KW-1185">Reference proteome</keyword>
<accession>A0A2D2D2W9</accession>